<protein>
    <submittedName>
        <fullName evidence="1">Uncharacterized protein</fullName>
    </submittedName>
</protein>
<dbReference type="EMBL" id="MN740118">
    <property type="protein sequence ID" value="QHT88501.1"/>
    <property type="molecule type" value="Genomic_DNA"/>
</dbReference>
<sequence>MSVIILTTNMQPISRHKTNIRHNSSSNPSNKHKEYNVVEDLQDYMFTSENLSRFTKDIFIKMNPKSHETQNYTPNSSVSNSIPKHIQKHIPKTQNNNIYKPLKKDSLFWCFYILKYGFSKYEMEVGSQYFTVEKNEKFKYIELLRGKENKDLLKINKIKPLSELEDDLANKDKISVKTFFALCIIEKMNVLLVDKRKIYQSMNNDSPEINVIHRNSDSFEHHIELNVSNESISNYKDNYYNVSGFDNVLKSMSSYKVDELLELCKKLNIVCGLETAKKKLTKKDIYELIVKNF</sequence>
<organism evidence="1">
    <name type="scientific">viral metagenome</name>
    <dbReference type="NCBI Taxonomy" id="1070528"/>
    <lineage>
        <taxon>unclassified sequences</taxon>
        <taxon>metagenomes</taxon>
        <taxon>organismal metagenomes</taxon>
    </lineage>
</organism>
<accession>A0A6C0I671</accession>
<dbReference type="AlphaFoldDB" id="A0A6C0I671"/>
<reference evidence="1" key="1">
    <citation type="journal article" date="2020" name="Nature">
        <title>Giant virus diversity and host interactions through global metagenomics.</title>
        <authorList>
            <person name="Schulz F."/>
            <person name="Roux S."/>
            <person name="Paez-Espino D."/>
            <person name="Jungbluth S."/>
            <person name="Walsh D.A."/>
            <person name="Denef V.J."/>
            <person name="McMahon K.D."/>
            <person name="Konstantinidis K.T."/>
            <person name="Eloe-Fadrosh E.A."/>
            <person name="Kyrpides N.C."/>
            <person name="Woyke T."/>
        </authorList>
    </citation>
    <scope>NUCLEOTIDE SEQUENCE</scope>
    <source>
        <strain evidence="1">GVMAG-M-3300023184-51</strain>
    </source>
</reference>
<proteinExistence type="predicted"/>
<evidence type="ECO:0000313" key="1">
    <source>
        <dbReference type="EMBL" id="QHT88501.1"/>
    </source>
</evidence>
<name>A0A6C0I671_9ZZZZ</name>